<dbReference type="GO" id="GO:0019674">
    <property type="term" value="P:NAD+ metabolic process"/>
    <property type="evidence" value="ECO:0007669"/>
    <property type="project" value="InterPro"/>
</dbReference>
<feature type="chain" id="PRO_5043484436" description="NAD(+) kinase" evidence="7">
    <location>
        <begin position="23"/>
        <end position="397"/>
    </location>
</feature>
<comment type="similarity">
    <text evidence="1">Belongs to the NAD kinase family.</text>
</comment>
<organism evidence="8 9">
    <name type="scientific">Pristionchus entomophagus</name>
    <dbReference type="NCBI Taxonomy" id="358040"/>
    <lineage>
        <taxon>Eukaryota</taxon>
        <taxon>Metazoa</taxon>
        <taxon>Ecdysozoa</taxon>
        <taxon>Nematoda</taxon>
        <taxon>Chromadorea</taxon>
        <taxon>Rhabditida</taxon>
        <taxon>Rhabditina</taxon>
        <taxon>Diplogasteromorpha</taxon>
        <taxon>Diplogasteroidea</taxon>
        <taxon>Neodiplogasteridae</taxon>
        <taxon>Pristionchus</taxon>
    </lineage>
</organism>
<evidence type="ECO:0000256" key="1">
    <source>
        <dbReference type="ARBA" id="ARBA00010995"/>
    </source>
</evidence>
<dbReference type="PANTHER" id="PTHR13158">
    <property type="match status" value="1"/>
</dbReference>
<keyword evidence="3" id="KW-0808">Transferase</keyword>
<evidence type="ECO:0000256" key="4">
    <source>
        <dbReference type="ARBA" id="ARBA00022777"/>
    </source>
</evidence>
<dbReference type="SUPFAM" id="SSF111331">
    <property type="entry name" value="NAD kinase/diacylglycerol kinase-like"/>
    <property type="match status" value="1"/>
</dbReference>
<keyword evidence="7" id="KW-0732">Signal</keyword>
<dbReference type="PANTHER" id="PTHR13158:SF4">
    <property type="entry name" value="NAD(+) KINASE"/>
    <property type="match status" value="1"/>
</dbReference>
<reference evidence="8" key="1">
    <citation type="submission" date="2023-10" db="EMBL/GenBank/DDBJ databases">
        <title>Genome assembly of Pristionchus species.</title>
        <authorList>
            <person name="Yoshida K."/>
            <person name="Sommer R.J."/>
        </authorList>
    </citation>
    <scope>NUCLEOTIDE SEQUENCE</scope>
    <source>
        <strain evidence="8">RS0144</strain>
    </source>
</reference>
<evidence type="ECO:0000256" key="2">
    <source>
        <dbReference type="ARBA" id="ARBA00012120"/>
    </source>
</evidence>
<dbReference type="InterPro" id="IPR002504">
    <property type="entry name" value="NADK"/>
</dbReference>
<keyword evidence="6" id="KW-0520">NAD</keyword>
<dbReference type="InterPro" id="IPR017437">
    <property type="entry name" value="ATP-NAD_kinase_PpnK-typ_C"/>
</dbReference>
<name>A0AAV5TN55_9BILA</name>
<evidence type="ECO:0000256" key="7">
    <source>
        <dbReference type="SAM" id="SignalP"/>
    </source>
</evidence>
<dbReference type="EMBL" id="BTSX01000004">
    <property type="protein sequence ID" value="GMS95815.1"/>
    <property type="molecule type" value="Genomic_DNA"/>
</dbReference>
<dbReference type="EC" id="2.7.1.23" evidence="2"/>
<dbReference type="InterPro" id="IPR016064">
    <property type="entry name" value="NAD/diacylglycerol_kinase_sf"/>
</dbReference>
<dbReference type="InterPro" id="IPR017438">
    <property type="entry name" value="ATP-NAD_kinase_N"/>
</dbReference>
<dbReference type="Gene3D" id="2.60.200.30">
    <property type="entry name" value="Probable inorganic polyphosphate/atp-NAD kinase, domain 2"/>
    <property type="match status" value="1"/>
</dbReference>
<dbReference type="AlphaFoldDB" id="A0AAV5TN55"/>
<feature type="signal peptide" evidence="7">
    <location>
        <begin position="1"/>
        <end position="22"/>
    </location>
</feature>
<evidence type="ECO:0000313" key="9">
    <source>
        <dbReference type="Proteomes" id="UP001432027"/>
    </source>
</evidence>
<proteinExistence type="inferred from homology"/>
<gene>
    <name evidence="8" type="ORF">PENTCL1PPCAC_17990</name>
</gene>
<keyword evidence="5" id="KW-0521">NADP</keyword>
<dbReference type="Pfam" id="PF01513">
    <property type="entry name" value="NAD_kinase"/>
    <property type="match status" value="1"/>
</dbReference>
<accession>A0AAV5TN55</accession>
<dbReference type="GO" id="GO:0005739">
    <property type="term" value="C:mitochondrion"/>
    <property type="evidence" value="ECO:0007669"/>
    <property type="project" value="TreeGrafter"/>
</dbReference>
<dbReference type="Gene3D" id="3.40.50.10330">
    <property type="entry name" value="Probable inorganic polyphosphate/atp-NAD kinase, domain 1"/>
    <property type="match status" value="1"/>
</dbReference>
<evidence type="ECO:0000313" key="8">
    <source>
        <dbReference type="EMBL" id="GMS95815.1"/>
    </source>
</evidence>
<evidence type="ECO:0000256" key="6">
    <source>
        <dbReference type="ARBA" id="ARBA00023027"/>
    </source>
</evidence>
<keyword evidence="4" id="KW-0418">Kinase</keyword>
<dbReference type="GO" id="GO:0006741">
    <property type="term" value="P:NADP+ biosynthetic process"/>
    <property type="evidence" value="ECO:0007669"/>
    <property type="project" value="InterPro"/>
</dbReference>
<sequence length="397" mass="43534">MRMIHHCSVPLIFSLSIPFSYSVIMLHDSSPLSSSLHDPVRVMATLPTSVHVMPVVPSLLPDEKRKAVVLCKGTRWQYEGRRMGENGSIVSDCELERLLLERNIDPLPLKLKDEEQRKVEETIVNQLRENGMSVTLCHLSSLPSRLPPLSLVVTVGGDGTFLSAAALVVDSTPVVGINSDPMGSEGHLCVGGKNRPKDLIRMLVDKDTKWTTRSRIKVTIYGGKNAHPEPLLALNEVFVGEKDSAKVSYYDISIDGGPAQRQKSSGFIASSASGSSAWYSSINRVLPDTVTDVMETLRSMGISIPIDASIPDRIANHLNDSLIKSPSSDDLLFSVREPIFNKTFAPSPVKGKARRINLRSRCSNANLVLDGSRHFDFDYGSVISLEIDPDYALTTLI</sequence>
<dbReference type="Proteomes" id="UP001432027">
    <property type="component" value="Unassembled WGS sequence"/>
</dbReference>
<evidence type="ECO:0000256" key="3">
    <source>
        <dbReference type="ARBA" id="ARBA00022679"/>
    </source>
</evidence>
<dbReference type="GO" id="GO:0003951">
    <property type="term" value="F:NAD+ kinase activity"/>
    <property type="evidence" value="ECO:0007669"/>
    <property type="project" value="UniProtKB-EC"/>
</dbReference>
<keyword evidence="9" id="KW-1185">Reference proteome</keyword>
<comment type="caution">
    <text evidence="8">The sequence shown here is derived from an EMBL/GenBank/DDBJ whole genome shotgun (WGS) entry which is preliminary data.</text>
</comment>
<protein>
    <recommendedName>
        <fullName evidence="2">NAD(+) kinase</fullName>
        <ecNumber evidence="2">2.7.1.23</ecNumber>
    </recommendedName>
</protein>
<evidence type="ECO:0000256" key="5">
    <source>
        <dbReference type="ARBA" id="ARBA00022857"/>
    </source>
</evidence>